<protein>
    <recommendedName>
        <fullName evidence="4">Ig-like domain-containing protein</fullName>
    </recommendedName>
</protein>
<dbReference type="InterPro" id="IPR003599">
    <property type="entry name" value="Ig_sub"/>
</dbReference>
<sequence>MAQFRWIMMSSFLMLLFQFRAAAGEYHSFTVRVGDEVTLSCENVTCDQHKYNRTTWLFSGSGNTVTLLELGQIQEETKARSDRLNVTENCSLVIKNVTEEDAGRYTCRQFRSGENQQGGDTVDLSVVNPTEQQNNETVTFNCSVSTYEQCRHFKVEWLYEGDKKDFKDMKTSPSTCSASVTFTRSDFYQTYYQSLKCEVIHSLTGKVQLFPVIPPQSSWKPGWWWLLIIVFVGLVVIIPVGVFRWKRAKGNKTQTDDNTADPEAGVSYVSVSFKKTNRRTQGRDKDDNDDAVTYSTVNTSSSSAGASAHPRNLDPTYAGRPKK</sequence>
<accession>A0A6A5EDI4</accession>
<evidence type="ECO:0000313" key="6">
    <source>
        <dbReference type="Proteomes" id="UP000465112"/>
    </source>
</evidence>
<dbReference type="SUPFAM" id="SSF48726">
    <property type="entry name" value="Immunoglobulin"/>
    <property type="match status" value="1"/>
</dbReference>
<dbReference type="PROSITE" id="PS50835">
    <property type="entry name" value="IG_LIKE"/>
    <property type="match status" value="1"/>
</dbReference>
<dbReference type="OrthoDB" id="8445618at2759"/>
<evidence type="ECO:0000256" key="3">
    <source>
        <dbReference type="SAM" id="SignalP"/>
    </source>
</evidence>
<organism evidence="5 6">
    <name type="scientific">Perca fluviatilis</name>
    <name type="common">European perch</name>
    <dbReference type="NCBI Taxonomy" id="8168"/>
    <lineage>
        <taxon>Eukaryota</taxon>
        <taxon>Metazoa</taxon>
        <taxon>Chordata</taxon>
        <taxon>Craniata</taxon>
        <taxon>Vertebrata</taxon>
        <taxon>Euteleostomi</taxon>
        <taxon>Actinopterygii</taxon>
        <taxon>Neopterygii</taxon>
        <taxon>Teleostei</taxon>
        <taxon>Neoteleostei</taxon>
        <taxon>Acanthomorphata</taxon>
        <taxon>Eupercaria</taxon>
        <taxon>Perciformes</taxon>
        <taxon>Percoidei</taxon>
        <taxon>Percidae</taxon>
        <taxon>Percinae</taxon>
        <taxon>Perca</taxon>
    </lineage>
</organism>
<dbReference type="InterPro" id="IPR013783">
    <property type="entry name" value="Ig-like_fold"/>
</dbReference>
<keyword evidence="3" id="KW-0732">Signal</keyword>
<feature type="signal peptide" evidence="3">
    <location>
        <begin position="1"/>
        <end position="24"/>
    </location>
</feature>
<name>A0A6A5EDI4_PERFL</name>
<feature type="chain" id="PRO_5025478665" description="Ig-like domain-containing protein" evidence="3">
    <location>
        <begin position="25"/>
        <end position="323"/>
    </location>
</feature>
<feature type="domain" description="Ig-like" evidence="4">
    <location>
        <begin position="34"/>
        <end position="125"/>
    </location>
</feature>
<dbReference type="InterPro" id="IPR013106">
    <property type="entry name" value="Ig_V-set"/>
</dbReference>
<feature type="transmembrane region" description="Helical" evidence="2">
    <location>
        <begin position="223"/>
        <end position="243"/>
    </location>
</feature>
<dbReference type="AlphaFoldDB" id="A0A6A5EDI4"/>
<evidence type="ECO:0000259" key="4">
    <source>
        <dbReference type="PROSITE" id="PS50835"/>
    </source>
</evidence>
<keyword evidence="6" id="KW-1185">Reference proteome</keyword>
<dbReference type="InterPro" id="IPR036179">
    <property type="entry name" value="Ig-like_dom_sf"/>
</dbReference>
<gene>
    <name evidence="5" type="ORF">PFLUV_G00216580</name>
</gene>
<keyword evidence="2" id="KW-1133">Transmembrane helix</keyword>
<feature type="region of interest" description="Disordered" evidence="1">
    <location>
        <begin position="276"/>
        <end position="323"/>
    </location>
</feature>
<dbReference type="Pfam" id="PF07686">
    <property type="entry name" value="V-set"/>
    <property type="match status" value="1"/>
</dbReference>
<dbReference type="SMART" id="SM00409">
    <property type="entry name" value="IG"/>
    <property type="match status" value="1"/>
</dbReference>
<dbReference type="EMBL" id="VHII01000018">
    <property type="protein sequence ID" value="KAF1376928.1"/>
    <property type="molecule type" value="Genomic_DNA"/>
</dbReference>
<dbReference type="Gene3D" id="2.60.40.10">
    <property type="entry name" value="Immunoglobulins"/>
    <property type="match status" value="1"/>
</dbReference>
<evidence type="ECO:0000313" key="5">
    <source>
        <dbReference type="EMBL" id="KAF1376928.1"/>
    </source>
</evidence>
<evidence type="ECO:0000256" key="2">
    <source>
        <dbReference type="SAM" id="Phobius"/>
    </source>
</evidence>
<comment type="caution">
    <text evidence="5">The sequence shown here is derived from an EMBL/GenBank/DDBJ whole genome shotgun (WGS) entry which is preliminary data.</text>
</comment>
<proteinExistence type="predicted"/>
<keyword evidence="2" id="KW-0812">Transmembrane</keyword>
<dbReference type="PANTHER" id="PTHR11422">
    <property type="entry name" value="T-CELL SURFACE GLYCOPROTEIN CD4"/>
    <property type="match status" value="1"/>
</dbReference>
<dbReference type="Proteomes" id="UP000465112">
    <property type="component" value="Unassembled WGS sequence"/>
</dbReference>
<reference evidence="5 6" key="1">
    <citation type="submission" date="2019-06" db="EMBL/GenBank/DDBJ databases">
        <title>A chromosome-scale genome assembly of the European perch, Perca fluviatilis.</title>
        <authorList>
            <person name="Roques C."/>
            <person name="Zahm M."/>
            <person name="Cabau C."/>
            <person name="Klopp C."/>
            <person name="Bouchez O."/>
            <person name="Donnadieu C."/>
            <person name="Kuhl H."/>
            <person name="Gislard M."/>
            <person name="Guendouz S."/>
            <person name="Journot L."/>
            <person name="Haffray P."/>
            <person name="Bestin A."/>
            <person name="Morvezen R."/>
            <person name="Feron R."/>
            <person name="Wen M."/>
            <person name="Jouanno E."/>
            <person name="Herpin A."/>
            <person name="Schartl M."/>
            <person name="Postlethwait J."/>
            <person name="Schaerlinger B."/>
            <person name="Chardard D."/>
            <person name="Lecocq T."/>
            <person name="Poncet C."/>
            <person name="Jaffrelo L."/>
            <person name="Lampietro C."/>
            <person name="Guiguen Y."/>
        </authorList>
    </citation>
    <scope>NUCLEOTIDE SEQUENCE [LARGE SCALE GENOMIC DNA]</scope>
    <source>
        <tissue evidence="5">Blood</tissue>
    </source>
</reference>
<dbReference type="InterPro" id="IPR007110">
    <property type="entry name" value="Ig-like_dom"/>
</dbReference>
<evidence type="ECO:0000256" key="1">
    <source>
        <dbReference type="SAM" id="MobiDB-lite"/>
    </source>
</evidence>
<keyword evidence="2" id="KW-0472">Membrane</keyword>